<dbReference type="PROSITE" id="PS50011">
    <property type="entry name" value="PROTEIN_KINASE_DOM"/>
    <property type="match status" value="1"/>
</dbReference>
<dbReference type="SUPFAM" id="SSF56112">
    <property type="entry name" value="Protein kinase-like (PK-like)"/>
    <property type="match status" value="1"/>
</dbReference>
<reference evidence="8 9" key="1">
    <citation type="journal article" date="2009" name="Stand. Genomic Sci.">
        <title>Complete genome sequence of Slackia heliotrinireducens type strain (RHS 1).</title>
        <authorList>
            <person name="Pukall R."/>
            <person name="Lapidus A."/>
            <person name="Nolan M."/>
            <person name="Copeland A."/>
            <person name="Glavina Del Rio T."/>
            <person name="Lucas S."/>
            <person name="Chen F."/>
            <person name="Tice H."/>
            <person name="Cheng J.F."/>
            <person name="Chertkov O."/>
            <person name="Bruce D."/>
            <person name="Goodwin L."/>
            <person name="Kuske C."/>
            <person name="Brettin T."/>
            <person name="Detter J.C."/>
            <person name="Han C."/>
            <person name="Pitluck S."/>
            <person name="Pati A."/>
            <person name="Mavrommatis K."/>
            <person name="Ivanova N."/>
            <person name="Ovchinnikova G."/>
            <person name="Chen A."/>
            <person name="Palaniappan K."/>
            <person name="Schneider S."/>
            <person name="Rohde M."/>
            <person name="Chain P."/>
            <person name="D'haeseleer P."/>
            <person name="Goker M."/>
            <person name="Bristow J."/>
            <person name="Eisen J.A."/>
            <person name="Markowitz V."/>
            <person name="Kyrpides N.C."/>
            <person name="Klenk H.P."/>
            <person name="Hugenholtz P."/>
        </authorList>
    </citation>
    <scope>NUCLEOTIDE SEQUENCE [LARGE SCALE GENOMIC DNA]</scope>
    <source>
        <strain evidence="9">ATCC 29202 / DSM 20476 / NCTC 11029 / RHS 1</strain>
    </source>
</reference>
<proteinExistence type="predicted"/>
<keyword evidence="5" id="KW-0067">ATP-binding</keyword>
<feature type="domain" description="Protein kinase" evidence="7">
    <location>
        <begin position="9"/>
        <end position="271"/>
    </location>
</feature>
<dbReference type="GO" id="GO:0004674">
    <property type="term" value="F:protein serine/threonine kinase activity"/>
    <property type="evidence" value="ECO:0007669"/>
    <property type="project" value="UniProtKB-KW"/>
</dbReference>
<dbReference type="RefSeq" id="WP_012799798.1">
    <property type="nucleotide sequence ID" value="NC_013165.1"/>
</dbReference>
<keyword evidence="1" id="KW-0723">Serine/threonine-protein kinase</keyword>
<dbReference type="Proteomes" id="UP000002026">
    <property type="component" value="Chromosome"/>
</dbReference>
<feature type="transmembrane region" description="Helical" evidence="6">
    <location>
        <begin position="451"/>
        <end position="475"/>
    </location>
</feature>
<feature type="transmembrane region" description="Helical" evidence="6">
    <location>
        <begin position="520"/>
        <end position="543"/>
    </location>
</feature>
<dbReference type="InterPro" id="IPR008271">
    <property type="entry name" value="Ser/Thr_kinase_AS"/>
</dbReference>
<gene>
    <name evidence="8" type="ordered locus">Shel_27020</name>
</gene>
<evidence type="ECO:0000256" key="5">
    <source>
        <dbReference type="ARBA" id="ARBA00022840"/>
    </source>
</evidence>
<keyword evidence="6" id="KW-1133">Transmembrane helix</keyword>
<keyword evidence="4 8" id="KW-0418">Kinase</keyword>
<evidence type="ECO:0000313" key="8">
    <source>
        <dbReference type="EMBL" id="ACV23701.1"/>
    </source>
</evidence>
<dbReference type="Pfam" id="PF00069">
    <property type="entry name" value="Pkinase"/>
    <property type="match status" value="1"/>
</dbReference>
<dbReference type="InterPro" id="IPR000719">
    <property type="entry name" value="Prot_kinase_dom"/>
</dbReference>
<sequence length="578" mass="61645">MQNLILNRYRPLGTAGKGGYATVQVAWDTRIQRRVAIKCLRLDNMPIGLDVPESEIPGLTEARTAAMLSDRSIVGVLDFEIEGDMAYLIMEYVDGVTLTELMQREGMLSADVCACVFGAVAHALDFAHDNLVLHMDIKPDNVLINRQGEVKVSDFGLAQLSHEAGYGRAVGGTIGYMPLEQMRLEALDERTDEWALAAMTYQMLTGDNPFYANDLAAAESAIENAEIVIPSQVRNDFSEEADDVLFKALAIEREGRYDSVEEFAAELQPHLGDARRGRRELAVIVGDAREDSGIGDTAEMPPSDITYVDRIGSRGWEFLGRLAAAVECGFIGALSLMGIDQLQSLGANATAVFWGVLAAMVVLGGALPTIGSLAAVVVMATALVLAGNPVLGLVVGVAGAVWWFLSGRFGMKETFCGLAAPLLGGMWIASAAPLLGGYLLRWRDALASAAFGGVVSFALACTGSSTLAGWGMLAHSFITSGMDDSLLHVLMRPEIWLLFVAWLVAAMVVSLSCTRGVRWLACAGMFVGAALILAAILCAQFISSDGATVIPMLVVFIPNIVALSGMVILTLFGVPQRD</sequence>
<accession>C7N3H8</accession>
<feature type="transmembrane region" description="Helical" evidence="6">
    <location>
        <begin position="417"/>
        <end position="439"/>
    </location>
</feature>
<name>C7N3H8_SLAHD</name>
<feature type="transmembrane region" description="Helical" evidence="6">
    <location>
        <begin position="549"/>
        <end position="574"/>
    </location>
</feature>
<dbReference type="SMART" id="SM00220">
    <property type="entry name" value="S_TKc"/>
    <property type="match status" value="1"/>
</dbReference>
<keyword evidence="3" id="KW-0547">Nucleotide-binding</keyword>
<dbReference type="PANTHER" id="PTHR24351">
    <property type="entry name" value="RIBOSOMAL PROTEIN S6 KINASE"/>
    <property type="match status" value="1"/>
</dbReference>
<evidence type="ECO:0000256" key="4">
    <source>
        <dbReference type="ARBA" id="ARBA00022777"/>
    </source>
</evidence>
<keyword evidence="9" id="KW-1185">Reference proteome</keyword>
<evidence type="ECO:0000256" key="6">
    <source>
        <dbReference type="SAM" id="Phobius"/>
    </source>
</evidence>
<dbReference type="CDD" id="cd14014">
    <property type="entry name" value="STKc_PknB_like"/>
    <property type="match status" value="1"/>
</dbReference>
<dbReference type="AlphaFoldDB" id="C7N3H8"/>
<evidence type="ECO:0000256" key="1">
    <source>
        <dbReference type="ARBA" id="ARBA00022527"/>
    </source>
</evidence>
<feature type="transmembrane region" description="Helical" evidence="6">
    <location>
        <begin position="318"/>
        <end position="339"/>
    </location>
</feature>
<dbReference type="eggNOG" id="COG0515">
    <property type="taxonomic scope" value="Bacteria"/>
</dbReference>
<keyword evidence="6" id="KW-0472">Membrane</keyword>
<evidence type="ECO:0000256" key="2">
    <source>
        <dbReference type="ARBA" id="ARBA00022679"/>
    </source>
</evidence>
<dbReference type="HOGENOM" id="CLU_018530_0_0_11"/>
<keyword evidence="6" id="KW-0812">Transmembrane</keyword>
<organism evidence="8 9">
    <name type="scientific">Slackia heliotrinireducens (strain ATCC 29202 / DSM 20476 / NCTC 11029 / RHS 1)</name>
    <name type="common">Peptococcus heliotrinreducens</name>
    <dbReference type="NCBI Taxonomy" id="471855"/>
    <lineage>
        <taxon>Bacteria</taxon>
        <taxon>Bacillati</taxon>
        <taxon>Actinomycetota</taxon>
        <taxon>Coriobacteriia</taxon>
        <taxon>Eggerthellales</taxon>
        <taxon>Eggerthellaceae</taxon>
        <taxon>Slackia</taxon>
    </lineage>
</organism>
<dbReference type="InterPro" id="IPR011009">
    <property type="entry name" value="Kinase-like_dom_sf"/>
</dbReference>
<evidence type="ECO:0000313" key="9">
    <source>
        <dbReference type="Proteomes" id="UP000002026"/>
    </source>
</evidence>
<dbReference type="Gene3D" id="3.30.200.20">
    <property type="entry name" value="Phosphorylase Kinase, domain 1"/>
    <property type="match status" value="1"/>
</dbReference>
<feature type="transmembrane region" description="Helical" evidence="6">
    <location>
        <begin position="351"/>
        <end position="376"/>
    </location>
</feature>
<dbReference type="Gene3D" id="1.10.510.10">
    <property type="entry name" value="Transferase(Phosphotransferase) domain 1"/>
    <property type="match status" value="1"/>
</dbReference>
<feature type="transmembrane region" description="Helical" evidence="6">
    <location>
        <begin position="495"/>
        <end position="513"/>
    </location>
</feature>
<evidence type="ECO:0000259" key="7">
    <source>
        <dbReference type="PROSITE" id="PS50011"/>
    </source>
</evidence>
<keyword evidence="2" id="KW-0808">Transferase</keyword>
<dbReference type="GO" id="GO:0005524">
    <property type="term" value="F:ATP binding"/>
    <property type="evidence" value="ECO:0007669"/>
    <property type="project" value="UniProtKB-KW"/>
</dbReference>
<protein>
    <submittedName>
        <fullName evidence="8">Protein kinase family protein</fullName>
    </submittedName>
</protein>
<dbReference type="KEGG" id="shi:Shel_27020"/>
<feature type="transmembrane region" description="Helical" evidence="6">
    <location>
        <begin position="383"/>
        <end position="405"/>
    </location>
</feature>
<dbReference type="PROSITE" id="PS00108">
    <property type="entry name" value="PROTEIN_KINASE_ST"/>
    <property type="match status" value="1"/>
</dbReference>
<evidence type="ECO:0000256" key="3">
    <source>
        <dbReference type="ARBA" id="ARBA00022741"/>
    </source>
</evidence>
<dbReference type="STRING" id="471855.Shel_27020"/>
<dbReference type="EMBL" id="CP001684">
    <property type="protein sequence ID" value="ACV23701.1"/>
    <property type="molecule type" value="Genomic_DNA"/>
</dbReference>